<organism evidence="1">
    <name type="scientific">Octopus bimaculoides</name>
    <name type="common">California two-spotted octopus</name>
    <dbReference type="NCBI Taxonomy" id="37653"/>
    <lineage>
        <taxon>Eukaryota</taxon>
        <taxon>Metazoa</taxon>
        <taxon>Spiralia</taxon>
        <taxon>Lophotrochozoa</taxon>
        <taxon>Mollusca</taxon>
        <taxon>Cephalopoda</taxon>
        <taxon>Coleoidea</taxon>
        <taxon>Octopodiformes</taxon>
        <taxon>Octopoda</taxon>
        <taxon>Incirrata</taxon>
        <taxon>Octopodidae</taxon>
        <taxon>Octopus</taxon>
    </lineage>
</organism>
<evidence type="ECO:0000313" key="1">
    <source>
        <dbReference type="EMBL" id="KOF88998.1"/>
    </source>
</evidence>
<reference evidence="1" key="1">
    <citation type="submission" date="2015-07" db="EMBL/GenBank/DDBJ databases">
        <title>MeaNS - Measles Nucleotide Surveillance Program.</title>
        <authorList>
            <person name="Tran T."/>
            <person name="Druce J."/>
        </authorList>
    </citation>
    <scope>NUCLEOTIDE SEQUENCE</scope>
    <source>
        <strain evidence="1">UCB-OBI-ISO-001</strain>
        <tissue evidence="1">Gonad</tissue>
    </source>
</reference>
<gene>
    <name evidence="1" type="ORF">OCBIM_22013843mg</name>
</gene>
<dbReference type="EMBL" id="KQ418068">
    <property type="protein sequence ID" value="KOF88998.1"/>
    <property type="molecule type" value="Genomic_DNA"/>
</dbReference>
<sequence length="68" mass="7872">MKKNELHVVLKIYLNSSSDFLREHSVKIPENDNSIPRISLANLPQKQKRGDIIIVTIMIILIFSKSHF</sequence>
<proteinExistence type="predicted"/>
<dbReference type="AlphaFoldDB" id="A0A0L8HIB2"/>
<protein>
    <submittedName>
        <fullName evidence="1">Uncharacterized protein</fullName>
    </submittedName>
</protein>
<name>A0A0L8HIB2_OCTBM</name>
<accession>A0A0L8HIB2</accession>